<proteinExistence type="predicted"/>
<evidence type="ECO:0000313" key="1">
    <source>
        <dbReference type="EMBL" id="TPP57795.1"/>
    </source>
</evidence>
<gene>
    <name evidence="1" type="ORF">FGIG_11468</name>
</gene>
<reference evidence="1 2" key="1">
    <citation type="submission" date="2019-04" db="EMBL/GenBank/DDBJ databases">
        <title>Annotation for the trematode Fasciola gigantica.</title>
        <authorList>
            <person name="Choi Y.-J."/>
        </authorList>
    </citation>
    <scope>NUCLEOTIDE SEQUENCE [LARGE SCALE GENOMIC DNA]</scope>
    <source>
        <strain evidence="1">Uganda_cow_1</strain>
    </source>
</reference>
<dbReference type="STRING" id="46835.A0A504YC02"/>
<keyword evidence="2" id="KW-1185">Reference proteome</keyword>
<protein>
    <submittedName>
        <fullName evidence="1">Rabconnectin</fullName>
    </submittedName>
</protein>
<dbReference type="EMBL" id="SUNJ01012740">
    <property type="protein sequence ID" value="TPP57795.1"/>
    <property type="molecule type" value="Genomic_DNA"/>
</dbReference>
<accession>A0A504YC02</accession>
<evidence type="ECO:0000313" key="2">
    <source>
        <dbReference type="Proteomes" id="UP000316759"/>
    </source>
</evidence>
<dbReference type="OrthoDB" id="6279537at2759"/>
<organism evidence="1 2">
    <name type="scientific">Fasciola gigantica</name>
    <name type="common">Giant liver fluke</name>
    <dbReference type="NCBI Taxonomy" id="46835"/>
    <lineage>
        <taxon>Eukaryota</taxon>
        <taxon>Metazoa</taxon>
        <taxon>Spiralia</taxon>
        <taxon>Lophotrochozoa</taxon>
        <taxon>Platyhelminthes</taxon>
        <taxon>Trematoda</taxon>
        <taxon>Digenea</taxon>
        <taxon>Plagiorchiida</taxon>
        <taxon>Echinostomata</taxon>
        <taxon>Echinostomatoidea</taxon>
        <taxon>Fasciolidae</taxon>
        <taxon>Fasciola</taxon>
    </lineage>
</organism>
<dbReference type="Proteomes" id="UP000316759">
    <property type="component" value="Unassembled WGS sequence"/>
</dbReference>
<name>A0A504YC02_FASGI</name>
<dbReference type="AlphaFoldDB" id="A0A504YC02"/>
<sequence>MNVTSVPATTITVNPTGAYRFGTDASNSVGFGTASSFGLEQNGANLALWDSLLPPHRCGVIRVTDPELECPCTAVAHCIWRLSEPELIASFSGNIHHQGRGAAAAVAAAALFRGNQSAAIIAATHPGVAQIRLLPGVTGASLLHQGKYTVPVVNDYTPSGLSYEQHEREKHSLLSSCTACRFLSCGADGGLRLRSFVVRPKPFTVA</sequence>
<comment type="caution">
    <text evidence="1">The sequence shown here is derived from an EMBL/GenBank/DDBJ whole genome shotgun (WGS) entry which is preliminary data.</text>
</comment>